<dbReference type="RefSeq" id="WP_379320336.1">
    <property type="nucleotide sequence ID" value="NZ_JBHTLM010000012.1"/>
</dbReference>
<proteinExistence type="predicted"/>
<feature type="coiled-coil region" evidence="1">
    <location>
        <begin position="206"/>
        <end position="234"/>
    </location>
</feature>
<dbReference type="Gene3D" id="3.30.565.10">
    <property type="entry name" value="Histidine kinase-like ATPase, C-terminal domain"/>
    <property type="match status" value="1"/>
</dbReference>
<dbReference type="Pfam" id="PF14501">
    <property type="entry name" value="HATPase_c_5"/>
    <property type="match status" value="1"/>
</dbReference>
<dbReference type="PANTHER" id="PTHR40448">
    <property type="entry name" value="TWO-COMPONENT SENSOR HISTIDINE KINASE"/>
    <property type="match status" value="1"/>
</dbReference>
<dbReference type="InterPro" id="IPR032834">
    <property type="entry name" value="NatK-like_C"/>
</dbReference>
<dbReference type="CDD" id="cd16935">
    <property type="entry name" value="HATPase_AgrC-ComD-like"/>
    <property type="match status" value="1"/>
</dbReference>
<organism evidence="4 5">
    <name type="scientific">Paenibacillus puldeungensis</name>
    <dbReference type="NCBI Taxonomy" id="696536"/>
    <lineage>
        <taxon>Bacteria</taxon>
        <taxon>Bacillati</taxon>
        <taxon>Bacillota</taxon>
        <taxon>Bacilli</taxon>
        <taxon>Bacillales</taxon>
        <taxon>Paenibacillaceae</taxon>
        <taxon>Paenibacillus</taxon>
    </lineage>
</organism>
<comment type="caution">
    <text evidence="4">The sequence shown here is derived from an EMBL/GenBank/DDBJ whole genome shotgun (WGS) entry which is preliminary data.</text>
</comment>
<name>A0ABW3S092_9BACL</name>
<evidence type="ECO:0000256" key="1">
    <source>
        <dbReference type="SAM" id="Coils"/>
    </source>
</evidence>
<feature type="transmembrane region" description="Helical" evidence="2">
    <location>
        <begin position="184"/>
        <end position="203"/>
    </location>
</feature>
<evidence type="ECO:0000259" key="3">
    <source>
        <dbReference type="Pfam" id="PF14501"/>
    </source>
</evidence>
<dbReference type="EMBL" id="JBHTLM010000012">
    <property type="protein sequence ID" value="MFD1177888.1"/>
    <property type="molecule type" value="Genomic_DNA"/>
</dbReference>
<dbReference type="PANTHER" id="PTHR40448:SF1">
    <property type="entry name" value="TWO-COMPONENT SENSOR HISTIDINE KINASE"/>
    <property type="match status" value="1"/>
</dbReference>
<accession>A0ABW3S092</accession>
<feature type="transmembrane region" description="Helical" evidence="2">
    <location>
        <begin position="38"/>
        <end position="55"/>
    </location>
</feature>
<evidence type="ECO:0000313" key="5">
    <source>
        <dbReference type="Proteomes" id="UP001597262"/>
    </source>
</evidence>
<feature type="transmembrane region" description="Helical" evidence="2">
    <location>
        <begin position="124"/>
        <end position="142"/>
    </location>
</feature>
<protein>
    <submittedName>
        <fullName evidence="4">GHKL domain-containing protein</fullName>
    </submittedName>
</protein>
<keyword evidence="5" id="KW-1185">Reference proteome</keyword>
<dbReference type="Proteomes" id="UP001597262">
    <property type="component" value="Unassembled WGS sequence"/>
</dbReference>
<keyword evidence="2" id="KW-0812">Transmembrane</keyword>
<feature type="transmembrane region" description="Helical" evidence="2">
    <location>
        <begin position="154"/>
        <end position="172"/>
    </location>
</feature>
<evidence type="ECO:0000256" key="2">
    <source>
        <dbReference type="SAM" id="Phobius"/>
    </source>
</evidence>
<gene>
    <name evidence="4" type="ORF">ACFQ3W_16480</name>
</gene>
<keyword evidence="2" id="KW-1133">Transmembrane helix</keyword>
<dbReference type="SUPFAM" id="SSF55874">
    <property type="entry name" value="ATPase domain of HSP90 chaperone/DNA topoisomerase II/histidine kinase"/>
    <property type="match status" value="1"/>
</dbReference>
<feature type="transmembrane region" description="Helical" evidence="2">
    <location>
        <begin position="6"/>
        <end position="26"/>
    </location>
</feature>
<dbReference type="InterPro" id="IPR036890">
    <property type="entry name" value="HATPase_C_sf"/>
</dbReference>
<feature type="transmembrane region" description="Helical" evidence="2">
    <location>
        <begin position="85"/>
        <end position="112"/>
    </location>
</feature>
<sequence length="427" mass="48478">MMEWVQIISNLLTNNIRIFLCLFLVAELLKLPRIQRNAAGLSLGVAAVITVLTLLPLSQFYLTGIEIVALMAIAHYLFHEETRMCLFLIFFYEISVALWDFLISAGLGMIFQSERFVDSTTSEYMIAIWIVRLFMIGIATYIVKKRNTVVHPSFRLAAIIALLGMFGVIALSEQNVISLNDDQLTSWTILSLMTVLAVLLFNLNRKYEMEKEIAQLKEEQAALLERNYEALRDVYSTHAKLFHDLHNHVEIMYRYLTQGKAAEATQYLEALRTPIREITQTVWTGEEAVDYLINSKIALAAQSHIEVKANIEFPRHTNIRSTDLVAILGNLLDNALEAAENANGDLRFISLTIRRINEMLVIKVENGYRTAPVTKDGKLQTSKSDKELHGWGLKSACAAVERYDGTVEISYEKNIFRVVTTLSYNTI</sequence>
<reference evidence="5" key="1">
    <citation type="journal article" date="2019" name="Int. J. Syst. Evol. Microbiol.">
        <title>The Global Catalogue of Microorganisms (GCM) 10K type strain sequencing project: providing services to taxonomists for standard genome sequencing and annotation.</title>
        <authorList>
            <consortium name="The Broad Institute Genomics Platform"/>
            <consortium name="The Broad Institute Genome Sequencing Center for Infectious Disease"/>
            <person name="Wu L."/>
            <person name="Ma J."/>
        </authorList>
    </citation>
    <scope>NUCLEOTIDE SEQUENCE [LARGE SCALE GENOMIC DNA]</scope>
    <source>
        <strain evidence="5">CCUG 59189</strain>
    </source>
</reference>
<feature type="domain" description="Sensor histidine kinase NatK-like C-terminal" evidence="3">
    <location>
        <begin position="322"/>
        <end position="418"/>
    </location>
</feature>
<evidence type="ECO:0000313" key="4">
    <source>
        <dbReference type="EMBL" id="MFD1177888.1"/>
    </source>
</evidence>
<keyword evidence="1" id="KW-0175">Coiled coil</keyword>
<keyword evidence="2" id="KW-0472">Membrane</keyword>
<feature type="transmembrane region" description="Helical" evidence="2">
    <location>
        <begin position="61"/>
        <end position="78"/>
    </location>
</feature>